<keyword evidence="15" id="KW-1185">Reference proteome</keyword>
<dbReference type="PANTHER" id="PTHR24243:SF208">
    <property type="entry name" value="PYROKININ-1 RECEPTOR"/>
    <property type="match status" value="1"/>
</dbReference>
<evidence type="ECO:0000256" key="1">
    <source>
        <dbReference type="ARBA" id="ARBA00004651"/>
    </source>
</evidence>
<comment type="similarity">
    <text evidence="2 12">Belongs to the G-protein coupled receptor 1 family.</text>
</comment>
<dbReference type="PROSITE" id="PS50262">
    <property type="entry name" value="G_PROTEIN_RECEP_F1_2"/>
    <property type="match status" value="1"/>
</dbReference>
<evidence type="ECO:0000256" key="6">
    <source>
        <dbReference type="ARBA" id="ARBA00023040"/>
    </source>
</evidence>
<dbReference type="Proteomes" id="UP000192223">
    <property type="component" value="Unplaced"/>
</dbReference>
<evidence type="ECO:0000256" key="11">
    <source>
        <dbReference type="ARBA" id="ARBA00023224"/>
    </source>
</evidence>
<dbReference type="GO" id="GO:0005886">
    <property type="term" value="C:plasma membrane"/>
    <property type="evidence" value="ECO:0007669"/>
    <property type="project" value="UniProtKB-SubCell"/>
</dbReference>
<dbReference type="OrthoDB" id="5950040at2759"/>
<dbReference type="PROSITE" id="PS00237">
    <property type="entry name" value="G_PROTEIN_RECEP_F1_1"/>
    <property type="match status" value="1"/>
</dbReference>
<evidence type="ECO:0000256" key="5">
    <source>
        <dbReference type="ARBA" id="ARBA00022989"/>
    </source>
</evidence>
<feature type="transmembrane region" description="Helical" evidence="13">
    <location>
        <begin position="160"/>
        <end position="187"/>
    </location>
</feature>
<evidence type="ECO:0000256" key="2">
    <source>
        <dbReference type="ARBA" id="ARBA00010663"/>
    </source>
</evidence>
<keyword evidence="3" id="KW-1003">Cell membrane</keyword>
<evidence type="ECO:0000256" key="13">
    <source>
        <dbReference type="SAM" id="Phobius"/>
    </source>
</evidence>
<keyword evidence="11 12" id="KW-0807">Transducer</keyword>
<evidence type="ECO:0000256" key="9">
    <source>
        <dbReference type="ARBA" id="ARBA00023170"/>
    </source>
</evidence>
<dbReference type="PRINTS" id="PR00237">
    <property type="entry name" value="GPCRRHODOPSN"/>
</dbReference>
<evidence type="ECO:0000313" key="16">
    <source>
        <dbReference type="RefSeq" id="XP_018334997.1"/>
    </source>
</evidence>
<keyword evidence="7 13" id="KW-0472">Membrane</keyword>
<evidence type="ECO:0000259" key="14">
    <source>
        <dbReference type="PROSITE" id="PS50262"/>
    </source>
</evidence>
<keyword evidence="5 13" id="KW-1133">Transmembrane helix</keyword>
<keyword evidence="4 12" id="KW-0812">Transmembrane</keyword>
<dbReference type="KEGG" id="apln:108743891"/>
<keyword evidence="6 12" id="KW-0297">G-protein coupled receptor</keyword>
<organism evidence="15 16">
    <name type="scientific">Agrilus planipennis</name>
    <name type="common">Emerald ash borer</name>
    <name type="synonym">Agrilus marcopoli</name>
    <dbReference type="NCBI Taxonomy" id="224129"/>
    <lineage>
        <taxon>Eukaryota</taxon>
        <taxon>Metazoa</taxon>
        <taxon>Ecdysozoa</taxon>
        <taxon>Arthropoda</taxon>
        <taxon>Hexapoda</taxon>
        <taxon>Insecta</taxon>
        <taxon>Pterygota</taxon>
        <taxon>Neoptera</taxon>
        <taxon>Endopterygota</taxon>
        <taxon>Coleoptera</taxon>
        <taxon>Polyphaga</taxon>
        <taxon>Elateriformia</taxon>
        <taxon>Buprestoidea</taxon>
        <taxon>Buprestidae</taxon>
        <taxon>Agrilinae</taxon>
        <taxon>Agrilus</taxon>
    </lineage>
</organism>
<dbReference type="Pfam" id="PF00001">
    <property type="entry name" value="7tm_1"/>
    <property type="match status" value="1"/>
</dbReference>
<feature type="transmembrane region" description="Helical" evidence="13">
    <location>
        <begin position="39"/>
        <end position="67"/>
    </location>
</feature>
<dbReference type="InterPro" id="IPR017452">
    <property type="entry name" value="GPCR_Rhodpsn_7TM"/>
</dbReference>
<evidence type="ECO:0000256" key="10">
    <source>
        <dbReference type="ARBA" id="ARBA00023180"/>
    </source>
</evidence>
<evidence type="ECO:0000256" key="7">
    <source>
        <dbReference type="ARBA" id="ARBA00023136"/>
    </source>
</evidence>
<protein>
    <submittedName>
        <fullName evidence="16">Pyrokinin-1 receptor</fullName>
    </submittedName>
</protein>
<evidence type="ECO:0000313" key="15">
    <source>
        <dbReference type="Proteomes" id="UP000192223"/>
    </source>
</evidence>
<dbReference type="GeneID" id="108743891"/>
<dbReference type="InParanoid" id="A0A1W4XQF1"/>
<feature type="transmembrane region" description="Helical" evidence="13">
    <location>
        <begin position="207"/>
        <end position="227"/>
    </location>
</feature>
<name>A0A1W4XQF1_AGRPL</name>
<feature type="non-terminal residue" evidence="16">
    <location>
        <position position="302"/>
    </location>
</feature>
<evidence type="ECO:0000256" key="3">
    <source>
        <dbReference type="ARBA" id="ARBA00022475"/>
    </source>
</evidence>
<keyword evidence="9 12" id="KW-0675">Receptor</keyword>
<dbReference type="GO" id="GO:0001607">
    <property type="term" value="F:neuromedin U receptor activity"/>
    <property type="evidence" value="ECO:0007669"/>
    <property type="project" value="InterPro"/>
</dbReference>
<evidence type="ECO:0000256" key="12">
    <source>
        <dbReference type="RuleBase" id="RU000688"/>
    </source>
</evidence>
<keyword evidence="8" id="KW-1015">Disulfide bond</keyword>
<gene>
    <name evidence="16" type="primary">LOC108743891</name>
</gene>
<dbReference type="Gene3D" id="1.20.1070.10">
    <property type="entry name" value="Rhodopsin 7-helix transmembrane proteins"/>
    <property type="match status" value="1"/>
</dbReference>
<reference evidence="16" key="1">
    <citation type="submission" date="2025-08" db="UniProtKB">
        <authorList>
            <consortium name="RefSeq"/>
        </authorList>
    </citation>
    <scope>IDENTIFICATION</scope>
    <source>
        <tissue evidence="16">Entire body</tissue>
    </source>
</reference>
<feature type="domain" description="G-protein coupled receptors family 1 profile" evidence="14">
    <location>
        <begin position="59"/>
        <end position="302"/>
    </location>
</feature>
<dbReference type="InterPro" id="IPR005390">
    <property type="entry name" value="NeuromedU_rcpt"/>
</dbReference>
<accession>A0A1W4XQF1</accession>
<keyword evidence="10" id="KW-0325">Glycoprotein</keyword>
<dbReference type="STRING" id="224129.A0A1W4XQF1"/>
<dbReference type="PRINTS" id="PR01565">
    <property type="entry name" value="NEUROMEDINUR"/>
</dbReference>
<sequence length="302" mass="34081">MESNFTNNISTLVIPTNDPFVHLTNRINTSDWDSKRDPLLVVIPITLIYSVIFFSGVIGNIGTCIVIANNKSMHTATNYYLFSLAVSDLLLLVSGLPQEMYSIWSRHPYIFGEAFCLLQGFAAETSANATVLTITAFTVERYVAICHPFLSQTLSKLSRAVKFIILIWIFAICLAVPQALAFGIMTYDEDHKYCQITRVILPHSFEISTFVFFITPMTVITILYIRIGLQLRKSTKIIAKSRSIRMKRISCQTRVSLKRKKNQAIVCVDGRENDNNAAGPFDKRENNCIHSTQATKHVVKML</sequence>
<dbReference type="PANTHER" id="PTHR24243">
    <property type="entry name" value="G-PROTEIN COUPLED RECEPTOR"/>
    <property type="match status" value="1"/>
</dbReference>
<dbReference type="AlphaFoldDB" id="A0A1W4XQF1"/>
<proteinExistence type="inferred from homology"/>
<comment type="subcellular location">
    <subcellularLocation>
        <location evidence="1">Cell membrane</location>
        <topology evidence="1">Multi-pass membrane protein</topology>
    </subcellularLocation>
</comment>
<dbReference type="RefSeq" id="XP_018334997.1">
    <property type="nucleotide sequence ID" value="XM_018479495.1"/>
</dbReference>
<dbReference type="InterPro" id="IPR000276">
    <property type="entry name" value="GPCR_Rhodpsn"/>
</dbReference>
<evidence type="ECO:0000256" key="4">
    <source>
        <dbReference type="ARBA" id="ARBA00022692"/>
    </source>
</evidence>
<evidence type="ECO:0000256" key="8">
    <source>
        <dbReference type="ARBA" id="ARBA00023157"/>
    </source>
</evidence>
<dbReference type="SUPFAM" id="SSF81321">
    <property type="entry name" value="Family A G protein-coupled receptor-like"/>
    <property type="match status" value="1"/>
</dbReference>